<feature type="region of interest" description="Disordered" evidence="1">
    <location>
        <begin position="71"/>
        <end position="90"/>
    </location>
</feature>
<sequence>MKFTKITARHKITNSNTNKFLCRSTGCVPKGEYINLLPERSTLALLQVLQRDRSEAGDKLQEKVKTSKGCITYRKKPSTDHEKPRHISQN</sequence>
<gene>
    <name evidence="2" type="ORF">AYI69_g9359</name>
</gene>
<dbReference type="EMBL" id="LSSM01005489">
    <property type="protein sequence ID" value="OMJ12594.1"/>
    <property type="molecule type" value="Genomic_DNA"/>
</dbReference>
<evidence type="ECO:0000313" key="3">
    <source>
        <dbReference type="Proteomes" id="UP000187429"/>
    </source>
</evidence>
<name>A0A1R1XD81_9FUNG</name>
<reference evidence="3" key="1">
    <citation type="submission" date="2017-01" db="EMBL/GenBank/DDBJ databases">
        <authorList>
            <person name="Wang Y."/>
            <person name="White M."/>
            <person name="Kvist S."/>
            <person name="Moncalvo J.-M."/>
        </authorList>
    </citation>
    <scope>NUCLEOTIDE SEQUENCE [LARGE SCALE GENOMIC DNA]</scope>
    <source>
        <strain evidence="3">ID-206-W2</strain>
    </source>
</reference>
<evidence type="ECO:0000313" key="2">
    <source>
        <dbReference type="EMBL" id="OMJ12594.1"/>
    </source>
</evidence>
<keyword evidence="3" id="KW-1185">Reference proteome</keyword>
<accession>A0A1R1XD81</accession>
<dbReference type="AlphaFoldDB" id="A0A1R1XD81"/>
<comment type="caution">
    <text evidence="2">The sequence shown here is derived from an EMBL/GenBank/DDBJ whole genome shotgun (WGS) entry which is preliminary data.</text>
</comment>
<dbReference type="Proteomes" id="UP000187429">
    <property type="component" value="Unassembled WGS sequence"/>
</dbReference>
<feature type="compositionally biased region" description="Basic and acidic residues" evidence="1">
    <location>
        <begin position="77"/>
        <end position="90"/>
    </location>
</feature>
<proteinExistence type="predicted"/>
<evidence type="ECO:0000256" key="1">
    <source>
        <dbReference type="SAM" id="MobiDB-lite"/>
    </source>
</evidence>
<protein>
    <submittedName>
        <fullName evidence="2">Uncharacterized protein</fullName>
    </submittedName>
</protein>
<organism evidence="2 3">
    <name type="scientific">Smittium culicis</name>
    <dbReference type="NCBI Taxonomy" id="133412"/>
    <lineage>
        <taxon>Eukaryota</taxon>
        <taxon>Fungi</taxon>
        <taxon>Fungi incertae sedis</taxon>
        <taxon>Zoopagomycota</taxon>
        <taxon>Kickxellomycotina</taxon>
        <taxon>Harpellomycetes</taxon>
        <taxon>Harpellales</taxon>
        <taxon>Legeriomycetaceae</taxon>
        <taxon>Smittium</taxon>
    </lineage>
</organism>